<proteinExistence type="predicted"/>
<dbReference type="GO" id="GO:0016810">
    <property type="term" value="F:hydrolase activity, acting on carbon-nitrogen (but not peptide) bonds"/>
    <property type="evidence" value="ECO:0007669"/>
    <property type="project" value="InterPro"/>
</dbReference>
<dbReference type="Gene3D" id="3.20.20.140">
    <property type="entry name" value="Metal-dependent hydrolases"/>
    <property type="match status" value="1"/>
</dbReference>
<dbReference type="AlphaFoldDB" id="A3XRK5"/>
<dbReference type="InterPro" id="IPR006680">
    <property type="entry name" value="Amidohydro-rel"/>
</dbReference>
<sequence>MKQLYALLLCGSLSLCVFDLHAQTIAVKAGHVIKPATGEVLDQQILLIKDGLIAGIQEASEPFTADTLIDLSDSWLSPGLMDCHVHLTSNMSYRHFDYLQRYAQESNAFRALRGVQNAKLLLHGGFTAVKEIGNDGDYATADLIKAIRMGWVEGPHIQYAGKIIAPFGGQTSNVAPLSGAHWQREYLDADTQDEIRKAIRKNIYYGANTIKLVTGDQRYFYSEEDIAAAVQEAQMAGIKVAVHAGGGAPAKNAILGGAASIEHGFFLDKDLLQLMKEKGTVLVGTDFYTTNLHAYGADSLQMNTLYNSIRDRLKMAYELGVEMAFGTDVIIDIEGKNRLESNLEILKTWKEAGIPPMHILKCMTTNAAALLGVTEQYGAIKENLMADLVAYKDSPLEDIENIKSVHFVMKGGTIVRND</sequence>
<accession>A3XRK5</accession>
<evidence type="ECO:0000313" key="3">
    <source>
        <dbReference type="EMBL" id="EAQ47813.1"/>
    </source>
</evidence>
<dbReference type="EMBL" id="AANC01000013">
    <property type="protein sequence ID" value="EAQ47813.1"/>
    <property type="molecule type" value="Genomic_DNA"/>
</dbReference>
<dbReference type="HOGENOM" id="CLU_023620_1_1_10"/>
<evidence type="ECO:0000256" key="1">
    <source>
        <dbReference type="SAM" id="SignalP"/>
    </source>
</evidence>
<name>A3XRK5_LEEBM</name>
<protein>
    <recommendedName>
        <fullName evidence="2">Amidohydrolase-related domain-containing protein</fullName>
    </recommendedName>
</protein>
<feature type="signal peptide" evidence="1">
    <location>
        <begin position="1"/>
        <end position="22"/>
    </location>
</feature>
<keyword evidence="1" id="KW-0732">Signal</keyword>
<keyword evidence="4" id="KW-1185">Reference proteome</keyword>
<organism evidence="3 4">
    <name type="scientific">Leeuwenhoekiella blandensis (strain CECT 7118 / CCUG 51940 / KCTC 22103 / MED217)</name>
    <name type="common">Flavobacterium sp. (strain MED217)</name>
    <dbReference type="NCBI Taxonomy" id="398720"/>
    <lineage>
        <taxon>Bacteria</taxon>
        <taxon>Pseudomonadati</taxon>
        <taxon>Bacteroidota</taxon>
        <taxon>Flavobacteriia</taxon>
        <taxon>Flavobacteriales</taxon>
        <taxon>Flavobacteriaceae</taxon>
        <taxon>Leeuwenhoekiella</taxon>
    </lineage>
</organism>
<dbReference type="STRING" id="398720.MED217_08240"/>
<feature type="domain" description="Amidohydrolase-related" evidence="2">
    <location>
        <begin position="76"/>
        <end position="415"/>
    </location>
</feature>
<dbReference type="InterPro" id="IPR032466">
    <property type="entry name" value="Metal_Hydrolase"/>
</dbReference>
<comment type="caution">
    <text evidence="3">The sequence shown here is derived from an EMBL/GenBank/DDBJ whole genome shotgun (WGS) entry which is preliminary data.</text>
</comment>
<dbReference type="Pfam" id="PF01979">
    <property type="entry name" value="Amidohydro_1"/>
    <property type="match status" value="1"/>
</dbReference>
<dbReference type="Proteomes" id="UP000001601">
    <property type="component" value="Unassembled WGS sequence"/>
</dbReference>
<gene>
    <name evidence="3" type="ORF">MED217_08240</name>
</gene>
<dbReference type="Gene3D" id="2.30.40.10">
    <property type="entry name" value="Urease, subunit C, domain 1"/>
    <property type="match status" value="1"/>
</dbReference>
<evidence type="ECO:0000313" key="4">
    <source>
        <dbReference type="Proteomes" id="UP000001601"/>
    </source>
</evidence>
<dbReference type="PANTHER" id="PTHR43135:SF3">
    <property type="entry name" value="ALPHA-D-RIBOSE 1-METHYLPHOSPHONATE 5-TRIPHOSPHATE DIPHOSPHATASE"/>
    <property type="match status" value="1"/>
</dbReference>
<dbReference type="eggNOG" id="COG1228">
    <property type="taxonomic scope" value="Bacteria"/>
</dbReference>
<reference evidence="3 4" key="1">
    <citation type="journal article" date="2007" name="Nature">
        <title>Light stimulates growth of proteorhodopsin-containing marine Flavobacteria.</title>
        <authorList>
            <person name="Gomez-Consarnau L."/>
            <person name="Gonzalez J.M."/>
            <person name="Coll-Llado M."/>
            <person name="Gourdon P."/>
            <person name="Pascher T."/>
            <person name="Neutze R."/>
            <person name="Pedros-Alio C."/>
            <person name="Pinhassi J."/>
        </authorList>
    </citation>
    <scope>NUCLEOTIDE SEQUENCE [LARGE SCALE GENOMIC DNA]</scope>
    <source>
        <strain evidence="3 4">MED217</strain>
    </source>
</reference>
<dbReference type="OrthoDB" id="9815657at2"/>
<feature type="chain" id="PRO_5002664120" description="Amidohydrolase-related domain-containing protein" evidence="1">
    <location>
        <begin position="23"/>
        <end position="418"/>
    </location>
</feature>
<dbReference type="PANTHER" id="PTHR43135">
    <property type="entry name" value="ALPHA-D-RIBOSE 1-METHYLPHOSPHONATE 5-TRIPHOSPHATE DIPHOSPHATASE"/>
    <property type="match status" value="1"/>
</dbReference>
<dbReference type="InterPro" id="IPR011059">
    <property type="entry name" value="Metal-dep_hydrolase_composite"/>
</dbReference>
<dbReference type="InterPro" id="IPR051781">
    <property type="entry name" value="Metallo-dep_Hydrolase"/>
</dbReference>
<evidence type="ECO:0000259" key="2">
    <source>
        <dbReference type="Pfam" id="PF01979"/>
    </source>
</evidence>
<dbReference type="SUPFAM" id="SSF51338">
    <property type="entry name" value="Composite domain of metallo-dependent hydrolases"/>
    <property type="match status" value="2"/>
</dbReference>
<dbReference type="SUPFAM" id="SSF51556">
    <property type="entry name" value="Metallo-dependent hydrolases"/>
    <property type="match status" value="1"/>
</dbReference>
<dbReference type="RefSeq" id="WP_009780026.1">
    <property type="nucleotide sequence ID" value="NZ_CH672395.1"/>
</dbReference>